<evidence type="ECO:0000256" key="2">
    <source>
        <dbReference type="ARBA" id="ARBA00005778"/>
    </source>
</evidence>
<dbReference type="GO" id="GO:0016020">
    <property type="term" value="C:membrane"/>
    <property type="evidence" value="ECO:0007669"/>
    <property type="project" value="UniProtKB-SubCell"/>
</dbReference>
<comment type="subcellular location">
    <subcellularLocation>
        <location evidence="1">Membrane</location>
        <topology evidence="1">Lipid-anchor</topology>
    </subcellularLocation>
</comment>
<proteinExistence type="inferred from homology"/>
<dbReference type="InterPro" id="IPR009828">
    <property type="entry name" value="CYRIA/CYRIB_Rac1-bd"/>
</dbReference>
<dbReference type="EMBL" id="KZ992735">
    <property type="protein sequence ID" value="RKP07324.1"/>
    <property type="molecule type" value="Genomic_DNA"/>
</dbReference>
<accession>A0A4P9XN17</accession>
<keyword evidence="4" id="KW-0449">Lipoprotein</keyword>
<comment type="similarity">
    <text evidence="2">Belongs to the CYRI family.</text>
</comment>
<keyword evidence="3" id="KW-0472">Membrane</keyword>
<sequence>MGGFASKSSQAESPDLNIDLENAKPSPEETDTYTYVLNLLRPTVRILATLREYQGCNEYIRQAISNPCPETEEAAWEAVCPAVERLREFYEYAAALEDAVPRLLADMIKVDGSSDSEDPAIVYRVLERRPALVRLFADVLDFVFEFDELKMGNPAIQNDFSYYRRTLNRLKMSSQMAMRTPVVNDELANLMSLFYAHHTPMLKTVIDVASKFVSSRPDGFRGADVLAGLAGVCYHAIVKERLTHPDAIAFCLRVQVACAVLYDHIHPAGVFVRTSPINIRNTVRVCNEYAPQQSSLVNALRYNTRHLNDESTPKALRQLLA</sequence>
<dbReference type="GO" id="GO:0030833">
    <property type="term" value="P:regulation of actin filament polymerization"/>
    <property type="evidence" value="ECO:0007669"/>
    <property type="project" value="InterPro"/>
</dbReference>
<evidence type="ECO:0000256" key="3">
    <source>
        <dbReference type="ARBA" id="ARBA00023136"/>
    </source>
</evidence>
<evidence type="ECO:0000313" key="8">
    <source>
        <dbReference type="Proteomes" id="UP000271241"/>
    </source>
</evidence>
<evidence type="ECO:0000256" key="5">
    <source>
        <dbReference type="SAM" id="MobiDB-lite"/>
    </source>
</evidence>
<dbReference type="Pfam" id="PF07159">
    <property type="entry name" value="CYRIA-B_Rac1-bd"/>
    <property type="match status" value="1"/>
</dbReference>
<feature type="compositionally biased region" description="Polar residues" evidence="5">
    <location>
        <begin position="1"/>
        <end position="12"/>
    </location>
</feature>
<dbReference type="AlphaFoldDB" id="A0A4P9XN17"/>
<dbReference type="OrthoDB" id="60973at2759"/>
<reference evidence="8" key="1">
    <citation type="journal article" date="2018" name="Nat. Microbiol.">
        <title>Leveraging single-cell genomics to expand the fungal tree of life.</title>
        <authorList>
            <person name="Ahrendt S.R."/>
            <person name="Quandt C.A."/>
            <person name="Ciobanu D."/>
            <person name="Clum A."/>
            <person name="Salamov A."/>
            <person name="Andreopoulos B."/>
            <person name="Cheng J.F."/>
            <person name="Woyke T."/>
            <person name="Pelin A."/>
            <person name="Henrissat B."/>
            <person name="Reynolds N.K."/>
            <person name="Benny G.L."/>
            <person name="Smith M.E."/>
            <person name="James T.Y."/>
            <person name="Grigoriev I.V."/>
        </authorList>
    </citation>
    <scope>NUCLEOTIDE SEQUENCE [LARGE SCALE GENOMIC DNA]</scope>
    <source>
        <strain evidence="8">RSA 1356</strain>
    </source>
</reference>
<feature type="region of interest" description="Disordered" evidence="5">
    <location>
        <begin position="1"/>
        <end position="27"/>
    </location>
</feature>
<evidence type="ECO:0000313" key="7">
    <source>
        <dbReference type="EMBL" id="RKP07324.1"/>
    </source>
</evidence>
<dbReference type="InterPro" id="IPR039789">
    <property type="entry name" value="CYRI"/>
</dbReference>
<organism evidence="7 8">
    <name type="scientific">Thamnocephalis sphaerospora</name>
    <dbReference type="NCBI Taxonomy" id="78915"/>
    <lineage>
        <taxon>Eukaryota</taxon>
        <taxon>Fungi</taxon>
        <taxon>Fungi incertae sedis</taxon>
        <taxon>Zoopagomycota</taxon>
        <taxon>Zoopagomycotina</taxon>
        <taxon>Zoopagomycetes</taxon>
        <taxon>Zoopagales</taxon>
        <taxon>Sigmoideomycetaceae</taxon>
        <taxon>Thamnocephalis</taxon>
    </lineage>
</organism>
<evidence type="ECO:0000259" key="6">
    <source>
        <dbReference type="Pfam" id="PF07159"/>
    </source>
</evidence>
<protein>
    <recommendedName>
        <fullName evidence="6">CYRIA/CYRIB Rac1 binding domain-containing protein</fullName>
    </recommendedName>
</protein>
<dbReference type="Proteomes" id="UP000271241">
    <property type="component" value="Unassembled WGS sequence"/>
</dbReference>
<name>A0A4P9XN17_9FUNG</name>
<evidence type="ECO:0000256" key="4">
    <source>
        <dbReference type="ARBA" id="ARBA00023288"/>
    </source>
</evidence>
<feature type="domain" description="CYRIA/CYRIB Rac1 binding" evidence="6">
    <location>
        <begin position="16"/>
        <end position="317"/>
    </location>
</feature>
<gene>
    <name evidence="7" type="ORF">THASP1DRAFT_30856</name>
</gene>
<dbReference type="GO" id="GO:0031267">
    <property type="term" value="F:small GTPase binding"/>
    <property type="evidence" value="ECO:0007669"/>
    <property type="project" value="InterPro"/>
</dbReference>
<evidence type="ECO:0000256" key="1">
    <source>
        <dbReference type="ARBA" id="ARBA00004635"/>
    </source>
</evidence>
<dbReference type="PANTHER" id="PTHR12422">
    <property type="entry name" value="GH09096P"/>
    <property type="match status" value="1"/>
</dbReference>
<keyword evidence="8" id="KW-1185">Reference proteome</keyword>